<dbReference type="EMBL" id="FWXI01000009">
    <property type="protein sequence ID" value="SMC80252.1"/>
    <property type="molecule type" value="Genomic_DNA"/>
</dbReference>
<reference evidence="3 4" key="1">
    <citation type="submission" date="2017-04" db="EMBL/GenBank/DDBJ databases">
        <authorList>
            <person name="Afonso C.L."/>
            <person name="Miller P.J."/>
            <person name="Scott M.A."/>
            <person name="Spackman E."/>
            <person name="Goraichik I."/>
            <person name="Dimitrov K.M."/>
            <person name="Suarez D.L."/>
            <person name="Swayne D.E."/>
        </authorList>
    </citation>
    <scope>NUCLEOTIDE SEQUENCE [LARGE SCALE GENOMIC DNA]</scope>
    <source>
        <strain evidence="3 4">DSM 5090</strain>
    </source>
</reference>
<sequence length="311" mass="34872">MKTKQGLAAVLLLFSVIVLSVGCRFGGTTPYIDFTQSGEMPSLYNKNESAQRPILIALASVLSPHETITYYREIAMNVSRKTGRPAVLVQRKTYAEVNMLLANGDVDIAFMSTGAYSSYRGMNEIELLVMAEYGGSILYNAEVIVPKDSNIQSIADLQGKVFAFTDPLSYSGHMVIEDYLRKRNAVPETFFRRFFYTYSHDKSLWAVANKLADGASFDSQIFEYAKLKTPELVDKVRVITTIGPAPTGPIAVRKSMSAEQKEQLRSIFLAMHNDPETDTAMRKLIIDRFVMPTPQLFEPLKKLYDRTSLTL</sequence>
<dbReference type="SUPFAM" id="SSF53850">
    <property type="entry name" value="Periplasmic binding protein-like II"/>
    <property type="match status" value="1"/>
</dbReference>
<dbReference type="OrthoDB" id="9781943at2"/>
<dbReference type="Pfam" id="PF12974">
    <property type="entry name" value="Phosphonate-bd"/>
    <property type="match status" value="1"/>
</dbReference>
<dbReference type="NCBIfam" id="TIGR01098">
    <property type="entry name" value="3A0109s03R"/>
    <property type="match status" value="1"/>
</dbReference>
<evidence type="ECO:0000313" key="4">
    <source>
        <dbReference type="Proteomes" id="UP000192738"/>
    </source>
</evidence>
<gene>
    <name evidence="3" type="ORF">SAMN04488500_109140</name>
</gene>
<dbReference type="GO" id="GO:0055085">
    <property type="term" value="P:transmembrane transport"/>
    <property type="evidence" value="ECO:0007669"/>
    <property type="project" value="InterPro"/>
</dbReference>
<dbReference type="GO" id="GO:0043190">
    <property type="term" value="C:ATP-binding cassette (ABC) transporter complex"/>
    <property type="evidence" value="ECO:0007669"/>
    <property type="project" value="InterPro"/>
</dbReference>
<dbReference type="Gene3D" id="3.40.190.10">
    <property type="entry name" value="Periplasmic binding protein-like II"/>
    <property type="match status" value="2"/>
</dbReference>
<evidence type="ECO:0000313" key="3">
    <source>
        <dbReference type="EMBL" id="SMC80252.1"/>
    </source>
</evidence>
<dbReference type="InterPro" id="IPR005770">
    <property type="entry name" value="PhnD"/>
</dbReference>
<protein>
    <submittedName>
        <fullName evidence="3">Phosphonate transport system substrate-binding protein</fullName>
    </submittedName>
</protein>
<dbReference type="RefSeq" id="WP_084576040.1">
    <property type="nucleotide sequence ID" value="NZ_CP155572.1"/>
</dbReference>
<dbReference type="PANTHER" id="PTHR35841">
    <property type="entry name" value="PHOSPHONATES-BINDING PERIPLASMIC PROTEIN"/>
    <property type="match status" value="1"/>
</dbReference>
<evidence type="ECO:0000256" key="2">
    <source>
        <dbReference type="ARBA" id="ARBA00022729"/>
    </source>
</evidence>
<keyword evidence="4" id="KW-1185">Reference proteome</keyword>
<dbReference type="AlphaFoldDB" id="A0A1W2C5V6"/>
<accession>A0A1W2C5V6</accession>
<comment type="similarity">
    <text evidence="1">Belongs to the phosphate/phosphite/phosphonate binding protein family.</text>
</comment>
<dbReference type="CDD" id="cd13571">
    <property type="entry name" value="PBP2_PnhD_1"/>
    <property type="match status" value="1"/>
</dbReference>
<name>A0A1W2C5V6_9FIRM</name>
<organism evidence="3 4">
    <name type="scientific">Sporomusa malonica</name>
    <dbReference type="NCBI Taxonomy" id="112901"/>
    <lineage>
        <taxon>Bacteria</taxon>
        <taxon>Bacillati</taxon>
        <taxon>Bacillota</taxon>
        <taxon>Negativicutes</taxon>
        <taxon>Selenomonadales</taxon>
        <taxon>Sporomusaceae</taxon>
        <taxon>Sporomusa</taxon>
    </lineage>
</organism>
<keyword evidence="2" id="KW-0732">Signal</keyword>
<evidence type="ECO:0000256" key="1">
    <source>
        <dbReference type="ARBA" id="ARBA00007162"/>
    </source>
</evidence>
<proteinExistence type="inferred from homology"/>
<dbReference type="PANTHER" id="PTHR35841:SF1">
    <property type="entry name" value="PHOSPHONATES-BINDING PERIPLASMIC PROTEIN"/>
    <property type="match status" value="1"/>
</dbReference>
<dbReference type="PROSITE" id="PS51257">
    <property type="entry name" value="PROKAR_LIPOPROTEIN"/>
    <property type="match status" value="1"/>
</dbReference>
<dbReference type="STRING" id="112901.SAMN04488500_109140"/>
<dbReference type="Proteomes" id="UP000192738">
    <property type="component" value="Unassembled WGS sequence"/>
</dbReference>